<keyword evidence="5" id="KW-0862">Zinc</keyword>
<keyword evidence="4" id="KW-0378">Hydrolase</keyword>
<evidence type="ECO:0000313" key="10">
    <source>
        <dbReference type="Proteomes" id="UP000292120"/>
    </source>
</evidence>
<feature type="domain" description="M23ase beta-sheet core" evidence="8">
    <location>
        <begin position="339"/>
        <end position="433"/>
    </location>
</feature>
<dbReference type="Pfam" id="PF01551">
    <property type="entry name" value="Peptidase_M23"/>
    <property type="match status" value="1"/>
</dbReference>
<dbReference type="SUPFAM" id="SSF51261">
    <property type="entry name" value="Duplicated hybrid motif"/>
    <property type="match status" value="1"/>
</dbReference>
<organism evidence="9 10">
    <name type="scientific">Aquabacterium lacunae</name>
    <dbReference type="NCBI Taxonomy" id="2528630"/>
    <lineage>
        <taxon>Bacteria</taxon>
        <taxon>Pseudomonadati</taxon>
        <taxon>Pseudomonadota</taxon>
        <taxon>Betaproteobacteria</taxon>
        <taxon>Burkholderiales</taxon>
        <taxon>Aquabacterium</taxon>
    </lineage>
</organism>
<dbReference type="PANTHER" id="PTHR21666:SF288">
    <property type="entry name" value="CELL DIVISION PROTEIN YTFB"/>
    <property type="match status" value="1"/>
</dbReference>
<evidence type="ECO:0000256" key="5">
    <source>
        <dbReference type="ARBA" id="ARBA00022833"/>
    </source>
</evidence>
<keyword evidence="7" id="KW-0812">Transmembrane</keyword>
<dbReference type="InterPro" id="IPR050570">
    <property type="entry name" value="Cell_wall_metabolism_enzyme"/>
</dbReference>
<dbReference type="Gene3D" id="3.10.450.350">
    <property type="match status" value="2"/>
</dbReference>
<evidence type="ECO:0000256" key="6">
    <source>
        <dbReference type="ARBA" id="ARBA00023049"/>
    </source>
</evidence>
<dbReference type="InterPro" id="IPR011055">
    <property type="entry name" value="Dup_hybrid_motif"/>
</dbReference>
<evidence type="ECO:0000256" key="7">
    <source>
        <dbReference type="SAM" id="Phobius"/>
    </source>
</evidence>
<dbReference type="OrthoDB" id="9815245at2"/>
<comment type="caution">
    <text evidence="9">The sequence shown here is derived from an EMBL/GenBank/DDBJ whole genome shotgun (WGS) entry which is preliminary data.</text>
</comment>
<keyword evidence="7" id="KW-0472">Membrane</keyword>
<evidence type="ECO:0000256" key="1">
    <source>
        <dbReference type="ARBA" id="ARBA00001947"/>
    </source>
</evidence>
<dbReference type="InterPro" id="IPR016047">
    <property type="entry name" value="M23ase_b-sheet_dom"/>
</dbReference>
<proteinExistence type="predicted"/>
<evidence type="ECO:0000256" key="2">
    <source>
        <dbReference type="ARBA" id="ARBA00022670"/>
    </source>
</evidence>
<keyword evidence="6" id="KW-0482">Metalloprotease</keyword>
<dbReference type="AlphaFoldDB" id="A0A4Q9GY13"/>
<keyword evidence="7" id="KW-1133">Transmembrane helix</keyword>
<dbReference type="Gene3D" id="2.70.70.10">
    <property type="entry name" value="Glucose Permease (Domain IIA)"/>
    <property type="match status" value="1"/>
</dbReference>
<accession>A0A4Q9GY13</accession>
<comment type="cofactor">
    <cofactor evidence="1">
        <name>Zn(2+)</name>
        <dbReference type="ChEBI" id="CHEBI:29105"/>
    </cofactor>
</comment>
<gene>
    <name evidence="9" type="ORF">EYS42_11480</name>
</gene>
<dbReference type="GO" id="GO:0006508">
    <property type="term" value="P:proteolysis"/>
    <property type="evidence" value="ECO:0007669"/>
    <property type="project" value="UniProtKB-KW"/>
</dbReference>
<evidence type="ECO:0000256" key="4">
    <source>
        <dbReference type="ARBA" id="ARBA00022801"/>
    </source>
</evidence>
<name>A0A4Q9GY13_9BURK</name>
<dbReference type="CDD" id="cd12797">
    <property type="entry name" value="M23_peptidase"/>
    <property type="match status" value="1"/>
</dbReference>
<protein>
    <submittedName>
        <fullName evidence="9">M23 family metallopeptidase</fullName>
    </submittedName>
</protein>
<dbReference type="PANTHER" id="PTHR21666">
    <property type="entry name" value="PEPTIDASE-RELATED"/>
    <property type="match status" value="1"/>
</dbReference>
<dbReference type="GO" id="GO:0046872">
    <property type="term" value="F:metal ion binding"/>
    <property type="evidence" value="ECO:0007669"/>
    <property type="project" value="UniProtKB-KW"/>
</dbReference>
<evidence type="ECO:0000256" key="3">
    <source>
        <dbReference type="ARBA" id="ARBA00022723"/>
    </source>
</evidence>
<dbReference type="Proteomes" id="UP000292120">
    <property type="component" value="Unassembled WGS sequence"/>
</dbReference>
<evidence type="ECO:0000259" key="8">
    <source>
        <dbReference type="Pfam" id="PF01551"/>
    </source>
</evidence>
<evidence type="ECO:0000313" key="9">
    <source>
        <dbReference type="EMBL" id="TBO30306.1"/>
    </source>
</evidence>
<feature type="transmembrane region" description="Helical" evidence="7">
    <location>
        <begin position="40"/>
        <end position="63"/>
    </location>
</feature>
<keyword evidence="10" id="KW-1185">Reference proteome</keyword>
<sequence length="482" mass="51766">MCTRRGGDSRGQLLASEHLHRLLTLAEAAQEAVHRHPRRLMAATLVVLAGSAATAFGVAPLAADDSRIAPTIQQIEEALPLPQLPEQVAALDNASLRLYRSALTHPSDTVDSLLRRLGVDDAQAAQFIRADAVASQVMTGRSGRMLKAIVEEGRLVELVVRGPSQDAEQLDTHFTRITVQRAGGRPDGEFSARAEQAPLQVQSQVASGTIQSSLYQATDDAKVPDAIANQMAEIFGSEIDFRRELRKGDAFSVVYEAHTADGEPITWGGSAGKVLAARFINQGKVHDAVWFQEPGRKAAYYDLSGKSKNKSFLASPLAFSRVTSGFAMRFHPILQRWKAHLGVDYGAPTGTPVRSVGDGVVAFAGVQNGYGNVVQVQHSGNRMTVYAHLSRINVRKGQAISQGDNIGAVGATGWATGPHLHFEFKVNGAHVDPMQIARASESTQLSPVALAQFRRMAVLTAPRLDMADQMQTAGASSGPRFE</sequence>
<keyword evidence="2" id="KW-0645">Protease</keyword>
<dbReference type="EMBL" id="SIXI01000004">
    <property type="protein sequence ID" value="TBO30306.1"/>
    <property type="molecule type" value="Genomic_DNA"/>
</dbReference>
<keyword evidence="3" id="KW-0479">Metal-binding</keyword>
<dbReference type="GO" id="GO:0004222">
    <property type="term" value="F:metalloendopeptidase activity"/>
    <property type="evidence" value="ECO:0007669"/>
    <property type="project" value="TreeGrafter"/>
</dbReference>
<reference evidence="9 10" key="1">
    <citation type="submission" date="2019-02" db="EMBL/GenBank/DDBJ databases">
        <title>Aquabacterium sp. strain KMB7.</title>
        <authorList>
            <person name="Chen W.-M."/>
        </authorList>
    </citation>
    <scope>NUCLEOTIDE SEQUENCE [LARGE SCALE GENOMIC DNA]</scope>
    <source>
        <strain evidence="9 10">KMB7</strain>
    </source>
</reference>